<evidence type="ECO:0000256" key="5">
    <source>
        <dbReference type="ARBA" id="ARBA00022552"/>
    </source>
</evidence>
<keyword evidence="10" id="KW-1185">Reference proteome</keyword>
<comment type="caution">
    <text evidence="9">The sequence shown here is derived from an EMBL/GenBank/DDBJ whole genome shotgun (WGS) entry which is preliminary data.</text>
</comment>
<dbReference type="AlphaFoldDB" id="A0A397GKK0"/>
<evidence type="ECO:0000256" key="3">
    <source>
        <dbReference type="ARBA" id="ARBA00018689"/>
    </source>
</evidence>
<dbReference type="OrthoDB" id="47732at2759"/>
<evidence type="ECO:0000256" key="6">
    <source>
        <dbReference type="ARBA" id="ARBA00023054"/>
    </source>
</evidence>
<keyword evidence="7" id="KW-0539">Nucleus</keyword>
<dbReference type="STRING" id="1348612.A0A397GKK0"/>
<comment type="subcellular location">
    <subcellularLocation>
        <location evidence="1">Nucleus</location>
        <location evidence="1">Nucleolus</location>
    </subcellularLocation>
</comment>
<name>A0A397GKK0_9GLOM</name>
<evidence type="ECO:0000256" key="4">
    <source>
        <dbReference type="ARBA" id="ARBA00019827"/>
    </source>
</evidence>
<protein>
    <recommendedName>
        <fullName evidence="3">rRNA-processing protein EFG1</fullName>
    </recommendedName>
    <alternativeName>
        <fullName evidence="4">rRNA-processing protein efg1</fullName>
    </alternativeName>
</protein>
<dbReference type="EMBL" id="PQFF01000423">
    <property type="protein sequence ID" value="RHZ51057.1"/>
    <property type="molecule type" value="Genomic_DNA"/>
</dbReference>
<dbReference type="GO" id="GO:0000462">
    <property type="term" value="P:maturation of SSU-rRNA from tricistronic rRNA transcript (SSU-rRNA, 5.8S rRNA, LSU-rRNA)"/>
    <property type="evidence" value="ECO:0007669"/>
    <property type="project" value="TreeGrafter"/>
</dbReference>
<sequence>MPPTRRKITKKKNVTIDNMSISAIKKKIHDTERSLRRENLTAKVQVDSERKLKAYKLILIDKKIVSEEKKMSTKYRKVKYFDRVKTDRAIRKAEKQLLEVKDQQEKDDTLKKLFDLQVDQNYILHFPKGRKYLALYPTSNGDDSDMIAKRNEIKDLIKKAMKKNDFDSLNRQSREEIRAKVLRKMEKDKKKKKSIVRKNESSQADRTNKIITDDGFFGTDNVNDCK</sequence>
<evidence type="ECO:0000313" key="9">
    <source>
        <dbReference type="EMBL" id="RHZ51057.1"/>
    </source>
</evidence>
<evidence type="ECO:0000256" key="7">
    <source>
        <dbReference type="ARBA" id="ARBA00023242"/>
    </source>
</evidence>
<dbReference type="GO" id="GO:0005730">
    <property type="term" value="C:nucleolus"/>
    <property type="evidence" value="ECO:0007669"/>
    <property type="project" value="UniProtKB-SubCell"/>
</dbReference>
<organism evidence="9 10">
    <name type="scientific">Diversispora epigaea</name>
    <dbReference type="NCBI Taxonomy" id="1348612"/>
    <lineage>
        <taxon>Eukaryota</taxon>
        <taxon>Fungi</taxon>
        <taxon>Fungi incertae sedis</taxon>
        <taxon>Mucoromycota</taxon>
        <taxon>Glomeromycotina</taxon>
        <taxon>Glomeromycetes</taxon>
        <taxon>Diversisporales</taxon>
        <taxon>Diversisporaceae</taxon>
        <taxon>Diversispora</taxon>
    </lineage>
</organism>
<dbReference type="PANTHER" id="PTHR33911">
    <property type="entry name" value="RRNA-PROCESSING PROTEIN EFG1"/>
    <property type="match status" value="1"/>
</dbReference>
<feature type="region of interest" description="Disordered" evidence="8">
    <location>
        <begin position="186"/>
        <end position="207"/>
    </location>
</feature>
<dbReference type="InterPro" id="IPR019310">
    <property type="entry name" value="Efg1"/>
</dbReference>
<dbReference type="PANTHER" id="PTHR33911:SF1">
    <property type="entry name" value="RRNA-PROCESSING PROTEIN EFG1"/>
    <property type="match status" value="1"/>
</dbReference>
<dbReference type="InterPro" id="IPR050786">
    <property type="entry name" value="EFG1_rRNA-proc"/>
</dbReference>
<evidence type="ECO:0000256" key="2">
    <source>
        <dbReference type="ARBA" id="ARBA00006916"/>
    </source>
</evidence>
<dbReference type="GO" id="GO:0030688">
    <property type="term" value="C:preribosome, small subunit precursor"/>
    <property type="evidence" value="ECO:0007669"/>
    <property type="project" value="TreeGrafter"/>
</dbReference>
<reference evidence="9 10" key="1">
    <citation type="submission" date="2018-08" db="EMBL/GenBank/DDBJ databases">
        <title>Genome and evolution of the arbuscular mycorrhizal fungus Diversispora epigaea (formerly Glomus versiforme) and its bacterial endosymbionts.</title>
        <authorList>
            <person name="Sun X."/>
            <person name="Fei Z."/>
            <person name="Harrison M."/>
        </authorList>
    </citation>
    <scope>NUCLEOTIDE SEQUENCE [LARGE SCALE GENOMIC DNA]</scope>
    <source>
        <strain evidence="9 10">IT104</strain>
    </source>
</reference>
<comment type="similarity">
    <text evidence="2">Belongs to the EFG1 family.</text>
</comment>
<evidence type="ECO:0000256" key="8">
    <source>
        <dbReference type="SAM" id="MobiDB-lite"/>
    </source>
</evidence>
<keyword evidence="6" id="KW-0175">Coiled coil</keyword>
<accession>A0A397GKK0</accession>
<dbReference type="Proteomes" id="UP000266861">
    <property type="component" value="Unassembled WGS sequence"/>
</dbReference>
<proteinExistence type="inferred from homology"/>
<gene>
    <name evidence="9" type="ORF">Glove_485g12</name>
</gene>
<keyword evidence="5" id="KW-0698">rRNA processing</keyword>
<evidence type="ECO:0000256" key="1">
    <source>
        <dbReference type="ARBA" id="ARBA00004604"/>
    </source>
</evidence>
<evidence type="ECO:0000313" key="10">
    <source>
        <dbReference type="Proteomes" id="UP000266861"/>
    </source>
</evidence>
<dbReference type="Pfam" id="PF10153">
    <property type="entry name" value="Efg1"/>
    <property type="match status" value="1"/>
</dbReference>